<dbReference type="InterPro" id="IPR036440">
    <property type="entry name" value="Peptidase_C15-like_sf"/>
</dbReference>
<evidence type="ECO:0000256" key="4">
    <source>
        <dbReference type="ARBA" id="ARBA00022807"/>
    </source>
</evidence>
<comment type="catalytic activity">
    <reaction evidence="5">
        <text>Release of an N-terminal pyroglutamyl group from a polypeptide, the second amino acid generally not being Pro.</text>
        <dbReference type="EC" id="3.4.19.3"/>
    </reaction>
</comment>
<feature type="active site" evidence="5">
    <location>
        <position position="32"/>
    </location>
</feature>
<evidence type="ECO:0000256" key="5">
    <source>
        <dbReference type="PROSITE-ProRule" id="PRU10077"/>
    </source>
</evidence>
<keyword evidence="3" id="KW-0378">Hydrolase</keyword>
<dbReference type="PANTHER" id="PTHR23402">
    <property type="entry name" value="PROTEASE FAMILY C15 PYROGLUTAMYL-PEPTIDASE I-RELATED"/>
    <property type="match status" value="1"/>
</dbReference>
<gene>
    <name evidence="6" type="ORF">PGLA2088_LOCUS27661</name>
</gene>
<dbReference type="Proteomes" id="UP000626109">
    <property type="component" value="Unassembled WGS sequence"/>
</dbReference>
<sequence>MFTALPITELFCKLKDAGVDCEISDSAGTYICNYIYFKSLLQAANSGACVLFVHTPDFRTVPEEQQVKAMEELLKAIADLASRGRF</sequence>
<keyword evidence="4" id="KW-0788">Thiol protease</keyword>
<evidence type="ECO:0000256" key="2">
    <source>
        <dbReference type="ARBA" id="ARBA00022670"/>
    </source>
</evidence>
<dbReference type="InterPro" id="IPR016125">
    <property type="entry name" value="Peptidase_C15-like"/>
</dbReference>
<dbReference type="GO" id="GO:0006508">
    <property type="term" value="P:proteolysis"/>
    <property type="evidence" value="ECO:0007669"/>
    <property type="project" value="UniProtKB-KW"/>
</dbReference>
<dbReference type="SUPFAM" id="SSF53182">
    <property type="entry name" value="Pyrrolidone carboxyl peptidase (pyroglutamate aminopeptidase)"/>
    <property type="match status" value="1"/>
</dbReference>
<dbReference type="EMBL" id="CAJNNW010027549">
    <property type="protein sequence ID" value="CAE8691955.1"/>
    <property type="molecule type" value="Genomic_DNA"/>
</dbReference>
<evidence type="ECO:0000313" key="7">
    <source>
        <dbReference type="Proteomes" id="UP000626109"/>
    </source>
</evidence>
<evidence type="ECO:0000256" key="1">
    <source>
        <dbReference type="ARBA" id="ARBA00006641"/>
    </source>
</evidence>
<dbReference type="Pfam" id="PF01470">
    <property type="entry name" value="Peptidase_C15"/>
    <property type="match status" value="1"/>
</dbReference>
<comment type="similarity">
    <text evidence="1">Belongs to the peptidase C15 family.</text>
</comment>
<dbReference type="Gene3D" id="3.40.630.20">
    <property type="entry name" value="Peptidase C15, pyroglutamyl peptidase I-like"/>
    <property type="match status" value="1"/>
</dbReference>
<comment type="caution">
    <text evidence="6">The sequence shown here is derived from an EMBL/GenBank/DDBJ whole genome shotgun (WGS) entry which is preliminary data.</text>
</comment>
<proteinExistence type="inferred from homology"/>
<protein>
    <recommendedName>
        <fullName evidence="5">Pyroglutamyl-peptidase I</fullName>
        <ecNumber evidence="5">3.4.19.3</ecNumber>
    </recommendedName>
</protein>
<dbReference type="InterPro" id="IPR033694">
    <property type="entry name" value="PGPEP1_Cys_AS"/>
</dbReference>
<dbReference type="AlphaFoldDB" id="A0A813K5Z4"/>
<accession>A0A813K5Z4</accession>
<keyword evidence="2" id="KW-0645">Protease</keyword>
<evidence type="ECO:0000256" key="3">
    <source>
        <dbReference type="ARBA" id="ARBA00022801"/>
    </source>
</evidence>
<name>A0A813K5Z4_POLGL</name>
<evidence type="ECO:0000313" key="6">
    <source>
        <dbReference type="EMBL" id="CAE8691955.1"/>
    </source>
</evidence>
<dbReference type="PANTHER" id="PTHR23402:SF1">
    <property type="entry name" value="PYROGLUTAMYL-PEPTIDASE I"/>
    <property type="match status" value="1"/>
</dbReference>
<dbReference type="PROSITE" id="PS01334">
    <property type="entry name" value="PYRASE_CYS"/>
    <property type="match status" value="1"/>
</dbReference>
<organism evidence="6 7">
    <name type="scientific">Polarella glacialis</name>
    <name type="common">Dinoflagellate</name>
    <dbReference type="NCBI Taxonomy" id="89957"/>
    <lineage>
        <taxon>Eukaryota</taxon>
        <taxon>Sar</taxon>
        <taxon>Alveolata</taxon>
        <taxon>Dinophyceae</taxon>
        <taxon>Suessiales</taxon>
        <taxon>Suessiaceae</taxon>
        <taxon>Polarella</taxon>
    </lineage>
</organism>
<dbReference type="GO" id="GO:0016920">
    <property type="term" value="F:pyroglutamyl-peptidase activity"/>
    <property type="evidence" value="ECO:0007669"/>
    <property type="project" value="UniProtKB-EC"/>
</dbReference>
<reference evidence="6" key="1">
    <citation type="submission" date="2021-02" db="EMBL/GenBank/DDBJ databases">
        <authorList>
            <person name="Dougan E. K."/>
            <person name="Rhodes N."/>
            <person name="Thang M."/>
            <person name="Chan C."/>
        </authorList>
    </citation>
    <scope>NUCLEOTIDE SEQUENCE</scope>
</reference>
<dbReference type="EC" id="3.4.19.3" evidence="5"/>